<protein>
    <recommendedName>
        <fullName evidence="4">Lipoprotein</fullName>
    </recommendedName>
</protein>
<evidence type="ECO:0008006" key="4">
    <source>
        <dbReference type="Google" id="ProtNLM"/>
    </source>
</evidence>
<dbReference type="Proteomes" id="UP000255529">
    <property type="component" value="Unassembled WGS sequence"/>
</dbReference>
<accession>A0A379ZRI4</accession>
<organism evidence="2 3">
    <name type="scientific">Serratia quinivorans</name>
    <dbReference type="NCBI Taxonomy" id="137545"/>
    <lineage>
        <taxon>Bacteria</taxon>
        <taxon>Pseudomonadati</taxon>
        <taxon>Pseudomonadota</taxon>
        <taxon>Gammaproteobacteria</taxon>
        <taxon>Enterobacterales</taxon>
        <taxon>Yersiniaceae</taxon>
        <taxon>Serratia</taxon>
    </lineage>
</organism>
<evidence type="ECO:0000313" key="2">
    <source>
        <dbReference type="EMBL" id="SUI66978.1"/>
    </source>
</evidence>
<sequence length="148" mass="16327">MRWLFAMLIALFCWTGSVSGQKLCAAPSKAIPTALNGQPSLAESVFSPDDPVYRSPAELRRKAPGKMPLLLPRVHSYPGSLPAPAQLLPVYSLATELGHSTCLPRQKSPAPNRLAQMNWTLHTSQQQNRLGGWKESNMLYRGTLTYHS</sequence>
<proteinExistence type="predicted"/>
<dbReference type="EMBL" id="UGYN01000002">
    <property type="protein sequence ID" value="SUI66978.1"/>
    <property type="molecule type" value="Genomic_DNA"/>
</dbReference>
<feature type="signal peptide" evidence="1">
    <location>
        <begin position="1"/>
        <end position="20"/>
    </location>
</feature>
<feature type="chain" id="PRO_5016640494" description="Lipoprotein" evidence="1">
    <location>
        <begin position="21"/>
        <end position="148"/>
    </location>
</feature>
<evidence type="ECO:0000313" key="3">
    <source>
        <dbReference type="Proteomes" id="UP000255529"/>
    </source>
</evidence>
<dbReference type="AlphaFoldDB" id="A0A379ZRI4"/>
<gene>
    <name evidence="2" type="ORF">NCTC11544_02919</name>
</gene>
<reference evidence="2 3" key="1">
    <citation type="submission" date="2018-06" db="EMBL/GenBank/DDBJ databases">
        <authorList>
            <consortium name="Pathogen Informatics"/>
            <person name="Doyle S."/>
        </authorList>
    </citation>
    <scope>NUCLEOTIDE SEQUENCE [LARGE SCALE GENOMIC DNA]</scope>
    <source>
        <strain evidence="2 3">NCTC11544</strain>
    </source>
</reference>
<dbReference type="RefSeq" id="WP_115183674.1">
    <property type="nucleotide sequence ID" value="NZ_CAMIRW010000002.1"/>
</dbReference>
<keyword evidence="1" id="KW-0732">Signal</keyword>
<name>A0A379ZRI4_9GAMM</name>
<evidence type="ECO:0000256" key="1">
    <source>
        <dbReference type="SAM" id="SignalP"/>
    </source>
</evidence>